<dbReference type="InterPro" id="IPR052563">
    <property type="entry name" value="FliK"/>
</dbReference>
<dbReference type="CDD" id="cd17470">
    <property type="entry name" value="T3SS_Flik_C"/>
    <property type="match status" value="1"/>
</dbReference>
<comment type="function">
    <text evidence="1">Controls the length of the flagellar hook.</text>
</comment>
<feature type="region of interest" description="Disordered" evidence="4">
    <location>
        <begin position="180"/>
        <end position="200"/>
    </location>
</feature>
<gene>
    <name evidence="6" type="ORF">RY831_19510</name>
</gene>
<dbReference type="EMBL" id="JAWIIV010000018">
    <property type="protein sequence ID" value="MEC4721357.1"/>
    <property type="molecule type" value="Genomic_DNA"/>
</dbReference>
<dbReference type="PRINTS" id="PR01007">
    <property type="entry name" value="FLGHOOKFLIK"/>
</dbReference>
<keyword evidence="6" id="KW-0282">Flagellum</keyword>
<feature type="region of interest" description="Disordered" evidence="4">
    <location>
        <begin position="377"/>
        <end position="411"/>
    </location>
</feature>
<dbReference type="Gene3D" id="3.30.750.140">
    <property type="match status" value="1"/>
</dbReference>
<organism evidence="6 7">
    <name type="scientific">Noviherbaspirillum album</name>
    <dbReference type="NCBI Taxonomy" id="3080276"/>
    <lineage>
        <taxon>Bacteria</taxon>
        <taxon>Pseudomonadati</taxon>
        <taxon>Pseudomonadota</taxon>
        <taxon>Betaproteobacteria</taxon>
        <taxon>Burkholderiales</taxon>
        <taxon>Oxalobacteraceae</taxon>
        <taxon>Noviherbaspirillum</taxon>
    </lineage>
</organism>
<comment type="caution">
    <text evidence="6">The sequence shown here is derived from an EMBL/GenBank/DDBJ whole genome shotgun (WGS) entry which is preliminary data.</text>
</comment>
<dbReference type="Pfam" id="PF02120">
    <property type="entry name" value="Flg_hook"/>
    <property type="match status" value="1"/>
</dbReference>
<dbReference type="PANTHER" id="PTHR37533:SF2">
    <property type="entry name" value="FLAGELLAR HOOK-LENGTH CONTROL PROTEIN"/>
    <property type="match status" value="1"/>
</dbReference>
<keyword evidence="6" id="KW-0969">Cilium</keyword>
<keyword evidence="7" id="KW-1185">Reference proteome</keyword>
<evidence type="ECO:0000259" key="5">
    <source>
        <dbReference type="Pfam" id="PF02120"/>
    </source>
</evidence>
<feature type="compositionally biased region" description="Polar residues" evidence="4">
    <location>
        <begin position="93"/>
        <end position="107"/>
    </location>
</feature>
<evidence type="ECO:0000313" key="6">
    <source>
        <dbReference type="EMBL" id="MEC4721357.1"/>
    </source>
</evidence>
<evidence type="ECO:0000256" key="1">
    <source>
        <dbReference type="ARBA" id="ARBA00003944"/>
    </source>
</evidence>
<reference evidence="6 7" key="1">
    <citation type="submission" date="2023-10" db="EMBL/GenBank/DDBJ databases">
        <title>Noviherbaspirillum sp. CPCC 100848 genome assembly.</title>
        <authorList>
            <person name="Li X.Y."/>
            <person name="Fang X.M."/>
        </authorList>
    </citation>
    <scope>NUCLEOTIDE SEQUENCE [LARGE SCALE GENOMIC DNA]</scope>
    <source>
        <strain evidence="6 7">CPCC 100848</strain>
    </source>
</reference>
<feature type="compositionally biased region" description="Low complexity" evidence="4">
    <location>
        <begin position="380"/>
        <end position="393"/>
    </location>
</feature>
<dbReference type="InterPro" id="IPR038610">
    <property type="entry name" value="FliK-like_C_sf"/>
</dbReference>
<evidence type="ECO:0000256" key="4">
    <source>
        <dbReference type="SAM" id="MobiDB-lite"/>
    </source>
</evidence>
<comment type="similarity">
    <text evidence="2">Belongs to the FliK family.</text>
</comment>
<dbReference type="InterPro" id="IPR021136">
    <property type="entry name" value="Flagellar_hook_control-like_C"/>
</dbReference>
<protein>
    <submittedName>
        <fullName evidence="6">Flagellar hook-length control protein FliK</fullName>
    </submittedName>
</protein>
<dbReference type="InterPro" id="IPR001635">
    <property type="entry name" value="Flag_hook_Flik"/>
</dbReference>
<name>A0ABU6JCK0_9BURK</name>
<feature type="compositionally biased region" description="Polar residues" evidence="4">
    <location>
        <begin position="1"/>
        <end position="11"/>
    </location>
</feature>
<sequence>MPTPQVTNPATLFTAAAPAGRKADAGNPAQSFGQLLSREVAERQPSQPANAPARKETSPAPDKAQQSASTSAPSPSSAQQAAARGNAGDNRQAVKNKSSSEKTSASDEASESKETAAQSPEDLLAMVAGLVQMTMPAEAASDAAMAQAQDTQQAMVDPALLLAAAGMLRGDQAAIRPDKLETASDMQSAGKELGLDTDGRRTGAKDMLLDQSLAAKSDADAGAATDDLAALAAKGKELMLGADGESASSGFTAALQDTMTQGPAGAQAVPQMMQLQAAARTSETRAADRLTPAVGTPGWDQALGQKVVWMVAGEQQSASLTLNPPDLGPLQVVLNVSNSQATATFSAAQPEVRQALEAALPKLRDMLGEAGIQLGQATVNSGSPNQQSQQGQSFASRHGNRGNGGNDMNAEGNVAAVQPSRATASSGGIGMVDTFV</sequence>
<feature type="domain" description="Flagellar hook-length control protein-like C-terminal" evidence="5">
    <location>
        <begin position="305"/>
        <end position="387"/>
    </location>
</feature>
<evidence type="ECO:0000313" key="7">
    <source>
        <dbReference type="Proteomes" id="UP001352263"/>
    </source>
</evidence>
<feature type="compositionally biased region" description="Low complexity" evidence="4">
    <location>
        <begin position="64"/>
        <end position="83"/>
    </location>
</feature>
<proteinExistence type="inferred from homology"/>
<accession>A0ABU6JCK0</accession>
<keyword evidence="6" id="KW-0966">Cell projection</keyword>
<evidence type="ECO:0000256" key="3">
    <source>
        <dbReference type="ARBA" id="ARBA00022795"/>
    </source>
</evidence>
<keyword evidence="3" id="KW-1005">Bacterial flagellum biogenesis</keyword>
<feature type="region of interest" description="Disordered" evidence="4">
    <location>
        <begin position="1"/>
        <end position="120"/>
    </location>
</feature>
<evidence type="ECO:0000256" key="2">
    <source>
        <dbReference type="ARBA" id="ARBA00009149"/>
    </source>
</evidence>
<dbReference type="RefSeq" id="WP_326508063.1">
    <property type="nucleotide sequence ID" value="NZ_JAWIIV010000018.1"/>
</dbReference>
<dbReference type="PANTHER" id="PTHR37533">
    <property type="entry name" value="FLAGELLAR HOOK-LENGTH CONTROL PROTEIN"/>
    <property type="match status" value="1"/>
</dbReference>
<dbReference type="Proteomes" id="UP001352263">
    <property type="component" value="Unassembled WGS sequence"/>
</dbReference>